<protein>
    <recommendedName>
        <fullName evidence="3">Glutamate mutase</fullName>
    </recommendedName>
</protein>
<dbReference type="InterPro" id="IPR006230">
    <property type="entry name" value="MutL"/>
</dbReference>
<dbReference type="InterPro" id="IPR043129">
    <property type="entry name" value="ATPase_NBD"/>
</dbReference>
<gene>
    <name evidence="1" type="ORF">KLO01_05820</name>
</gene>
<comment type="caution">
    <text evidence="1">The sequence shown here is derived from an EMBL/GenBank/DDBJ whole genome shotgun (WGS) entry which is preliminary data.</text>
</comment>
<dbReference type="Pfam" id="PF13941">
    <property type="entry name" value="MutL"/>
    <property type="match status" value="1"/>
</dbReference>
<dbReference type="AlphaFoldDB" id="A0A512SX98"/>
<dbReference type="EMBL" id="BKBA01000003">
    <property type="protein sequence ID" value="GEQ12535.1"/>
    <property type="molecule type" value="Genomic_DNA"/>
</dbReference>
<keyword evidence="2" id="KW-1185">Reference proteome</keyword>
<dbReference type="Proteomes" id="UP000321793">
    <property type="component" value="Unassembled WGS sequence"/>
</dbReference>
<reference evidence="1 2" key="1">
    <citation type="submission" date="2019-07" db="EMBL/GenBank/DDBJ databases">
        <title>Whole genome shotgun sequence of Knoellia locipacati NBRC 109775.</title>
        <authorList>
            <person name="Hosoyama A."/>
            <person name="Uohara A."/>
            <person name="Ohji S."/>
            <person name="Ichikawa N."/>
        </authorList>
    </citation>
    <scope>NUCLEOTIDE SEQUENCE [LARGE SCALE GENOMIC DNA]</scope>
    <source>
        <strain evidence="1 2">NBRC 109775</strain>
    </source>
</reference>
<evidence type="ECO:0008006" key="3">
    <source>
        <dbReference type="Google" id="ProtNLM"/>
    </source>
</evidence>
<proteinExistence type="predicted"/>
<dbReference type="NCBIfam" id="TIGR01319">
    <property type="entry name" value="glmL_fam"/>
    <property type="match status" value="1"/>
</dbReference>
<dbReference type="RefSeq" id="WP_147062039.1">
    <property type="nucleotide sequence ID" value="NZ_BAABDN010000001.1"/>
</dbReference>
<evidence type="ECO:0000313" key="2">
    <source>
        <dbReference type="Proteomes" id="UP000321793"/>
    </source>
</evidence>
<name>A0A512SX98_9MICO</name>
<organism evidence="1 2">
    <name type="scientific">Knoellia locipacati</name>
    <dbReference type="NCBI Taxonomy" id="882824"/>
    <lineage>
        <taxon>Bacteria</taxon>
        <taxon>Bacillati</taxon>
        <taxon>Actinomycetota</taxon>
        <taxon>Actinomycetes</taxon>
        <taxon>Micrococcales</taxon>
        <taxon>Intrasporangiaceae</taxon>
        <taxon>Knoellia</taxon>
    </lineage>
</organism>
<dbReference type="SUPFAM" id="SSF53067">
    <property type="entry name" value="Actin-like ATPase domain"/>
    <property type="match status" value="1"/>
</dbReference>
<dbReference type="OrthoDB" id="9769453at2"/>
<evidence type="ECO:0000313" key="1">
    <source>
        <dbReference type="EMBL" id="GEQ12535.1"/>
    </source>
</evidence>
<accession>A0A512SX98</accession>
<sequence>MSLVLCVDVGSTFTKAVLVDVTSGALVGAASSPTTVSTDVMDGVDAVCRELASHGPVTETLVCSSAGGGLRIAVVGYEREVTAEAGHRVALSAGGRVVHVSAGRLSGEGVRELRASAPDLVLLVGGTDGGNADVLRHNASRLANARITMPVVVAGNADVADEVAAELERTGRRHVVTSNVLPRIGVIAPDAARAAIRAAFLEHVIGGKGLSRGRGFTELVRAATPDAVLRGVELLADVRGEDVVVVDIGGATTDVYSVLRPQGEDAEIERDVAGSMWHERTVEADLGMRWNALGIVEAAQREHLPLSPGAIAYAGHVASATGHRASTPDEWQQEGDLARTAALVAARRHGRPRAAGDRPRPLADVGLVLGSGGVFRHGPRELGDGVLTAVTADHAGGWTVPAAAATGIDTAYVLFACGLLADAYPEAARALALTVR</sequence>